<keyword evidence="1" id="KW-1133">Transmembrane helix</keyword>
<keyword evidence="1" id="KW-0472">Membrane</keyword>
<proteinExistence type="predicted"/>
<feature type="transmembrane region" description="Helical" evidence="1">
    <location>
        <begin position="341"/>
        <end position="359"/>
    </location>
</feature>
<gene>
    <name evidence="3" type="ORF">A9Q84_03205</name>
</gene>
<dbReference type="PRINTS" id="PR00420">
    <property type="entry name" value="RNGMNOXGNASE"/>
</dbReference>
<dbReference type="EMBL" id="MAAO01000002">
    <property type="protein sequence ID" value="OUS00206.1"/>
    <property type="molecule type" value="Genomic_DNA"/>
</dbReference>
<evidence type="ECO:0000256" key="1">
    <source>
        <dbReference type="SAM" id="Phobius"/>
    </source>
</evidence>
<dbReference type="AlphaFoldDB" id="A0A1Y5FJM6"/>
<dbReference type="PANTHER" id="PTHR42685">
    <property type="entry name" value="GERANYLGERANYL DIPHOSPHATE REDUCTASE"/>
    <property type="match status" value="1"/>
</dbReference>
<dbReference type="InterPro" id="IPR036188">
    <property type="entry name" value="FAD/NAD-bd_sf"/>
</dbReference>
<evidence type="ECO:0000259" key="2">
    <source>
        <dbReference type="Pfam" id="PF01494"/>
    </source>
</evidence>
<dbReference type="InterPro" id="IPR002938">
    <property type="entry name" value="FAD-bd"/>
</dbReference>
<sequence length="388" mass="43579">MKIYDSLIVGAGPAGSTLAGQLAKNSFSVLVLEGNKSLKRKVCGEYLCPLGVKLLKDKGLASVLDPFIKVLGMKIYSPKGIEVDATFPETDTFCEKGVSLNRSIFDNSLVDYAKDQGAEILFDSLVKDFSFNGTFWEVHDYKGNTYRARLLIGADGVRSKVAKKLNLTLKSETKRVAIHCWKRGEFNFERKGEMHLFTGGSYIGVDPITNSEVNLSLVCDASLIKEFKTPRDILNSYIQKSVSLRKSVGGLNENEEVFTISPITHRVKQAITHQAALVGDAAGFVDPLTGEGIFNAIWMSMKLSECLVKERNSLFDFKESLESYEKIRVDFFREKTNLNRFFQWLIHWNFLLNLVALFLRRKKSRADSFVGIIGNIYKPLTGLLKILR</sequence>
<dbReference type="PANTHER" id="PTHR42685:SF22">
    <property type="entry name" value="CONDITIONED MEDIUM FACTOR RECEPTOR 1"/>
    <property type="match status" value="1"/>
</dbReference>
<dbReference type="Gene3D" id="3.50.50.60">
    <property type="entry name" value="FAD/NAD(P)-binding domain"/>
    <property type="match status" value="1"/>
</dbReference>
<dbReference type="Proteomes" id="UP000196531">
    <property type="component" value="Unassembled WGS sequence"/>
</dbReference>
<name>A0A1Y5FJM6_9BACT</name>
<comment type="caution">
    <text evidence="3">The sequence shown here is derived from an EMBL/GenBank/DDBJ whole genome shotgun (WGS) entry which is preliminary data.</text>
</comment>
<feature type="domain" description="FAD-binding" evidence="2">
    <location>
        <begin position="5"/>
        <end position="312"/>
    </location>
</feature>
<organism evidence="3 4">
    <name type="scientific">Halobacteriovorax marinus</name>
    <dbReference type="NCBI Taxonomy" id="97084"/>
    <lineage>
        <taxon>Bacteria</taxon>
        <taxon>Pseudomonadati</taxon>
        <taxon>Bdellovibrionota</taxon>
        <taxon>Bacteriovoracia</taxon>
        <taxon>Bacteriovoracales</taxon>
        <taxon>Halobacteriovoraceae</taxon>
        <taxon>Halobacteriovorax</taxon>
    </lineage>
</organism>
<keyword evidence="1" id="KW-0812">Transmembrane</keyword>
<evidence type="ECO:0000313" key="3">
    <source>
        <dbReference type="EMBL" id="OUS00206.1"/>
    </source>
</evidence>
<protein>
    <recommendedName>
        <fullName evidence="2">FAD-binding domain-containing protein</fullName>
    </recommendedName>
</protein>
<dbReference type="Pfam" id="PF01494">
    <property type="entry name" value="FAD_binding_3"/>
    <property type="match status" value="1"/>
</dbReference>
<reference evidence="4" key="1">
    <citation type="journal article" date="2017" name="Proc. Natl. Acad. Sci. U.S.A.">
        <title>Simulation of Deepwater Horizon oil plume reveals substrate specialization within a complex community of hydrocarbon-degraders.</title>
        <authorList>
            <person name="Hu P."/>
            <person name="Dubinsky E.A."/>
            <person name="Probst A.J."/>
            <person name="Wang J."/>
            <person name="Sieber C.M.K."/>
            <person name="Tom L.M."/>
            <person name="Gardinali P."/>
            <person name="Banfield J.F."/>
            <person name="Atlas R.M."/>
            <person name="Andersen G.L."/>
        </authorList>
    </citation>
    <scope>NUCLEOTIDE SEQUENCE [LARGE SCALE GENOMIC DNA]</scope>
</reference>
<evidence type="ECO:0000313" key="4">
    <source>
        <dbReference type="Proteomes" id="UP000196531"/>
    </source>
</evidence>
<accession>A0A1Y5FJM6</accession>
<dbReference type="SUPFAM" id="SSF51905">
    <property type="entry name" value="FAD/NAD(P)-binding domain"/>
    <property type="match status" value="1"/>
</dbReference>
<dbReference type="GO" id="GO:0071949">
    <property type="term" value="F:FAD binding"/>
    <property type="evidence" value="ECO:0007669"/>
    <property type="project" value="InterPro"/>
</dbReference>
<dbReference type="InterPro" id="IPR050407">
    <property type="entry name" value="Geranylgeranyl_reductase"/>
</dbReference>